<evidence type="ECO:0000313" key="2">
    <source>
        <dbReference type="EMBL" id="MFC6314580.1"/>
    </source>
</evidence>
<feature type="region of interest" description="Disordered" evidence="1">
    <location>
        <begin position="1"/>
        <end position="30"/>
    </location>
</feature>
<gene>
    <name evidence="2" type="ORF">ACFQHW_03240</name>
</gene>
<evidence type="ECO:0000256" key="1">
    <source>
        <dbReference type="SAM" id="MobiDB-lite"/>
    </source>
</evidence>
<comment type="caution">
    <text evidence="2">The sequence shown here is derived from an EMBL/GenBank/DDBJ whole genome shotgun (WGS) entry which is preliminary data.</text>
</comment>
<reference evidence="3" key="1">
    <citation type="journal article" date="2019" name="Int. J. Syst. Evol. Microbiol.">
        <title>The Global Catalogue of Microorganisms (GCM) 10K type strain sequencing project: providing services to taxonomists for standard genome sequencing and annotation.</title>
        <authorList>
            <consortium name="The Broad Institute Genomics Platform"/>
            <consortium name="The Broad Institute Genome Sequencing Center for Infectious Disease"/>
            <person name="Wu L."/>
            <person name="Ma J."/>
        </authorList>
    </citation>
    <scope>NUCLEOTIDE SEQUENCE [LARGE SCALE GENOMIC DNA]</scope>
    <source>
        <strain evidence="3">CCM 8897</strain>
    </source>
</reference>
<keyword evidence="3" id="KW-1185">Reference proteome</keyword>
<dbReference type="EMBL" id="JBHSSM010000010">
    <property type="protein sequence ID" value="MFC6314580.1"/>
    <property type="molecule type" value="Genomic_DNA"/>
</dbReference>
<protein>
    <submittedName>
        <fullName evidence="2">Uncharacterized protein</fullName>
    </submittedName>
</protein>
<accession>A0ABW1UND1</accession>
<proteinExistence type="predicted"/>
<dbReference type="RefSeq" id="WP_164511243.1">
    <property type="nucleotide sequence ID" value="NZ_JBHSSM010000010.1"/>
</dbReference>
<evidence type="ECO:0000313" key="3">
    <source>
        <dbReference type="Proteomes" id="UP001596310"/>
    </source>
</evidence>
<sequence>MSTFPVHISSPSRLRSRATPNKTCNQTPNSAQINTLADKTNRASSNFSETKIETDAI</sequence>
<dbReference type="Proteomes" id="UP001596310">
    <property type="component" value="Unassembled WGS sequence"/>
</dbReference>
<name>A0ABW1UND1_9LACO</name>
<organism evidence="2 3">
    <name type="scientific">Lapidilactobacillus achengensis</name>
    <dbReference type="NCBI Taxonomy" id="2486000"/>
    <lineage>
        <taxon>Bacteria</taxon>
        <taxon>Bacillati</taxon>
        <taxon>Bacillota</taxon>
        <taxon>Bacilli</taxon>
        <taxon>Lactobacillales</taxon>
        <taxon>Lactobacillaceae</taxon>
        <taxon>Lapidilactobacillus</taxon>
    </lineage>
</organism>